<dbReference type="EMBL" id="KQ982691">
    <property type="protein sequence ID" value="KYQ52249.1"/>
    <property type="molecule type" value="Genomic_DNA"/>
</dbReference>
<proteinExistence type="predicted"/>
<evidence type="ECO:0000313" key="1">
    <source>
        <dbReference type="EMBL" id="KYQ52249.1"/>
    </source>
</evidence>
<organism evidence="1 2">
    <name type="scientific">Mycetomoellerius zeteki</name>
    <dbReference type="NCBI Taxonomy" id="64791"/>
    <lineage>
        <taxon>Eukaryota</taxon>
        <taxon>Metazoa</taxon>
        <taxon>Ecdysozoa</taxon>
        <taxon>Arthropoda</taxon>
        <taxon>Hexapoda</taxon>
        <taxon>Insecta</taxon>
        <taxon>Pterygota</taxon>
        <taxon>Neoptera</taxon>
        <taxon>Endopterygota</taxon>
        <taxon>Hymenoptera</taxon>
        <taxon>Apocrita</taxon>
        <taxon>Aculeata</taxon>
        <taxon>Formicoidea</taxon>
        <taxon>Formicidae</taxon>
        <taxon>Myrmicinae</taxon>
        <taxon>Mycetomoellerius</taxon>
    </lineage>
</organism>
<dbReference type="AlphaFoldDB" id="A0A151WWC9"/>
<keyword evidence="2" id="KW-1185">Reference proteome</keyword>
<reference evidence="1 2" key="1">
    <citation type="submission" date="2015-09" db="EMBL/GenBank/DDBJ databases">
        <title>Trachymyrmex zeteki WGS genome.</title>
        <authorList>
            <person name="Nygaard S."/>
            <person name="Hu H."/>
            <person name="Boomsma J."/>
            <person name="Zhang G."/>
        </authorList>
    </citation>
    <scope>NUCLEOTIDE SEQUENCE [LARGE SCALE GENOMIC DNA]</scope>
    <source>
        <strain evidence="1">Tzet28-1</strain>
        <tissue evidence="1">Whole body</tissue>
    </source>
</reference>
<sequence>MFDTYELRMSSAIKAIIKSRLDAEETRFIIAYRLSVPTRSSRRQQVLAFGTLGMVIADRFLGITPRFFTRWQHLDRAFRCRELRLVSFKTCSNVQRVGCTRS</sequence>
<name>A0A151WWC9_9HYME</name>
<dbReference type="Proteomes" id="UP000075809">
    <property type="component" value="Unassembled WGS sequence"/>
</dbReference>
<gene>
    <name evidence="1" type="ORF">ALC60_08864</name>
</gene>
<evidence type="ECO:0000313" key="2">
    <source>
        <dbReference type="Proteomes" id="UP000075809"/>
    </source>
</evidence>
<protein>
    <submittedName>
        <fullName evidence="1">Uncharacterized protein</fullName>
    </submittedName>
</protein>
<accession>A0A151WWC9</accession>